<dbReference type="Pfam" id="PF00764">
    <property type="entry name" value="Arginosuc_synth"/>
    <property type="match status" value="1"/>
</dbReference>
<dbReference type="CDD" id="cd01999">
    <property type="entry name" value="ASS"/>
    <property type="match status" value="1"/>
</dbReference>
<evidence type="ECO:0000256" key="5">
    <source>
        <dbReference type="ARBA" id="ARBA00022598"/>
    </source>
</evidence>
<feature type="binding site" evidence="9">
    <location>
        <position position="271"/>
    </location>
    <ligand>
        <name>L-citrulline</name>
        <dbReference type="ChEBI" id="CHEBI:57743"/>
    </ligand>
</feature>
<feature type="binding site" evidence="9">
    <location>
        <position position="174"/>
    </location>
    <ligand>
        <name>L-citrulline</name>
        <dbReference type="ChEBI" id="CHEBI:57743"/>
    </ligand>
</feature>
<dbReference type="HAMAP" id="MF_00005">
    <property type="entry name" value="Arg_succ_synth_type1"/>
    <property type="match status" value="1"/>
</dbReference>
<dbReference type="InterPro" id="IPR014729">
    <property type="entry name" value="Rossmann-like_a/b/a_fold"/>
</dbReference>
<evidence type="ECO:0000256" key="1">
    <source>
        <dbReference type="ARBA" id="ARBA00004967"/>
    </source>
</evidence>
<evidence type="ECO:0000313" key="12">
    <source>
        <dbReference type="EMBL" id="BAS27104.1"/>
    </source>
</evidence>
<dbReference type="AlphaFoldDB" id="A0A0K2SJT2"/>
<evidence type="ECO:0000256" key="9">
    <source>
        <dbReference type="HAMAP-Rule" id="MF_00005"/>
    </source>
</evidence>
<evidence type="ECO:0000256" key="2">
    <source>
        <dbReference type="ARBA" id="ARBA00011881"/>
    </source>
</evidence>
<dbReference type="PROSITE" id="PS00564">
    <property type="entry name" value="ARGININOSUCCIN_SYN_1"/>
    <property type="match status" value="1"/>
</dbReference>
<dbReference type="Gene3D" id="1.20.5.470">
    <property type="entry name" value="Single helix bin"/>
    <property type="match status" value="1"/>
</dbReference>
<protein>
    <recommendedName>
        <fullName evidence="3 9">Argininosuccinate synthase</fullName>
        <ecNumber evidence="3 9">6.3.4.5</ecNumber>
    </recommendedName>
    <alternativeName>
        <fullName evidence="9">Citrulline--aspartate ligase</fullName>
    </alternativeName>
</protein>
<dbReference type="SUPFAM" id="SSF69864">
    <property type="entry name" value="Argininosuccinate synthetase, C-terminal domain"/>
    <property type="match status" value="1"/>
</dbReference>
<dbReference type="InterPro" id="IPR024074">
    <property type="entry name" value="AS_cat/multimer_dom_body"/>
</dbReference>
<reference evidence="13" key="2">
    <citation type="journal article" date="2016" name="Int. J. Syst. Evol. Microbiol.">
        <title>Complete genome sequence and cell structure of Limnochorda pilosa, a Gram-negative spore-former within the phylum Firmicutes.</title>
        <authorList>
            <person name="Watanabe M."/>
            <person name="Kojima H."/>
            <person name="Fukui M."/>
        </authorList>
    </citation>
    <scope>NUCLEOTIDE SEQUENCE [LARGE SCALE GENOMIC DNA]</scope>
    <source>
        <strain evidence="13">HC45</strain>
    </source>
</reference>
<dbReference type="EMBL" id="AP014924">
    <property type="protein sequence ID" value="BAS27104.1"/>
    <property type="molecule type" value="Genomic_DNA"/>
</dbReference>
<dbReference type="PANTHER" id="PTHR11587:SF2">
    <property type="entry name" value="ARGININOSUCCINATE SYNTHASE"/>
    <property type="match status" value="1"/>
</dbReference>
<dbReference type="STRING" id="1555112.LIP_1247"/>
<comment type="catalytic activity">
    <reaction evidence="9">
        <text>L-citrulline + L-aspartate + ATP = 2-(N(omega)-L-arginino)succinate + AMP + diphosphate + H(+)</text>
        <dbReference type="Rhea" id="RHEA:10932"/>
        <dbReference type="ChEBI" id="CHEBI:15378"/>
        <dbReference type="ChEBI" id="CHEBI:29991"/>
        <dbReference type="ChEBI" id="CHEBI:30616"/>
        <dbReference type="ChEBI" id="CHEBI:33019"/>
        <dbReference type="ChEBI" id="CHEBI:57472"/>
        <dbReference type="ChEBI" id="CHEBI:57743"/>
        <dbReference type="ChEBI" id="CHEBI:456215"/>
        <dbReference type="EC" id="6.3.4.5"/>
    </reaction>
</comment>
<dbReference type="InterPro" id="IPR018223">
    <property type="entry name" value="Arginosuc_synth_CS"/>
</dbReference>
<dbReference type="GO" id="GO:0005737">
    <property type="term" value="C:cytoplasm"/>
    <property type="evidence" value="ECO:0007669"/>
    <property type="project" value="UniProtKB-SubCell"/>
</dbReference>
<dbReference type="GO" id="GO:0000050">
    <property type="term" value="P:urea cycle"/>
    <property type="evidence" value="ECO:0007669"/>
    <property type="project" value="TreeGrafter"/>
</dbReference>
<dbReference type="PATRIC" id="fig|1555112.3.peg.1294"/>
<evidence type="ECO:0000256" key="8">
    <source>
        <dbReference type="ARBA" id="ARBA00022840"/>
    </source>
</evidence>
<dbReference type="Pfam" id="PF20979">
    <property type="entry name" value="Arginosuc_syn_C"/>
    <property type="match status" value="1"/>
</dbReference>
<evidence type="ECO:0000256" key="6">
    <source>
        <dbReference type="ARBA" id="ARBA00022605"/>
    </source>
</evidence>
<keyword evidence="13" id="KW-1185">Reference proteome</keyword>
<dbReference type="GO" id="GO:0000053">
    <property type="term" value="P:argininosuccinate metabolic process"/>
    <property type="evidence" value="ECO:0007669"/>
    <property type="project" value="TreeGrafter"/>
</dbReference>
<feature type="binding site" evidence="9">
    <location>
        <position position="117"/>
    </location>
    <ligand>
        <name>L-aspartate</name>
        <dbReference type="ChEBI" id="CHEBI:29991"/>
    </ligand>
</feature>
<dbReference type="InterPro" id="IPR048268">
    <property type="entry name" value="Arginosuc_syn_C"/>
</dbReference>
<feature type="binding site" evidence="9">
    <location>
        <position position="125"/>
    </location>
    <ligand>
        <name>L-citrulline</name>
        <dbReference type="ChEBI" id="CHEBI:57743"/>
    </ligand>
</feature>
<feature type="binding site" evidence="9">
    <location>
        <position position="115"/>
    </location>
    <ligand>
        <name>ATP</name>
        <dbReference type="ChEBI" id="CHEBI:30616"/>
    </ligand>
</feature>
<comment type="pathway">
    <text evidence="1 9">Amino-acid biosynthesis; L-arginine biosynthesis; L-arginine from L-ornithine and carbamoyl phosphate: step 2/3.</text>
</comment>
<keyword evidence="8 9" id="KW-0067">ATP-binding</keyword>
<keyword evidence="6 9" id="KW-0028">Amino-acid biosynthesis</keyword>
<dbReference type="InterPro" id="IPR048267">
    <property type="entry name" value="Arginosuc_syn_N"/>
</dbReference>
<organism evidence="12 13">
    <name type="scientific">Limnochorda pilosa</name>
    <dbReference type="NCBI Taxonomy" id="1555112"/>
    <lineage>
        <taxon>Bacteria</taxon>
        <taxon>Bacillati</taxon>
        <taxon>Bacillota</taxon>
        <taxon>Limnochordia</taxon>
        <taxon>Limnochordales</taxon>
        <taxon>Limnochordaceae</taxon>
        <taxon>Limnochorda</taxon>
    </lineage>
</organism>
<evidence type="ECO:0000256" key="3">
    <source>
        <dbReference type="ARBA" id="ARBA00012286"/>
    </source>
</evidence>
<dbReference type="GO" id="GO:0005524">
    <property type="term" value="F:ATP binding"/>
    <property type="evidence" value="ECO:0007669"/>
    <property type="project" value="UniProtKB-UniRule"/>
</dbReference>
<dbReference type="FunFam" id="3.40.50.620:FF:000019">
    <property type="entry name" value="Argininosuccinate synthase"/>
    <property type="match status" value="1"/>
</dbReference>
<dbReference type="GO" id="GO:0006526">
    <property type="term" value="P:L-arginine biosynthetic process"/>
    <property type="evidence" value="ECO:0007669"/>
    <property type="project" value="UniProtKB-UniRule"/>
</dbReference>
<dbReference type="InterPro" id="IPR001518">
    <property type="entry name" value="Arginosuc_synth"/>
</dbReference>
<evidence type="ECO:0000256" key="7">
    <source>
        <dbReference type="ARBA" id="ARBA00022741"/>
    </source>
</evidence>
<feature type="binding site" evidence="9">
    <location>
        <position position="183"/>
    </location>
    <ligand>
        <name>L-citrulline</name>
        <dbReference type="ChEBI" id="CHEBI:57743"/>
    </ligand>
</feature>
<dbReference type="NCBIfam" id="TIGR00032">
    <property type="entry name" value="argG"/>
    <property type="match status" value="1"/>
</dbReference>
<feature type="binding site" evidence="9">
    <location>
        <position position="85"/>
    </location>
    <ligand>
        <name>L-citrulline</name>
        <dbReference type="ChEBI" id="CHEBI:57743"/>
    </ligand>
</feature>
<dbReference type="PROSITE" id="PS00565">
    <property type="entry name" value="ARGININOSUCCIN_SYN_2"/>
    <property type="match status" value="1"/>
</dbReference>
<dbReference type="Gene3D" id="3.90.1260.10">
    <property type="entry name" value="Argininosuccinate synthetase, chain A, domain 2"/>
    <property type="match status" value="1"/>
</dbReference>
<keyword evidence="4 9" id="KW-0055">Arginine biosynthesis</keyword>
<feature type="domain" description="Arginosuccinate synthase-like N-terminal" evidence="10">
    <location>
        <begin position="3"/>
        <end position="164"/>
    </location>
</feature>
<evidence type="ECO:0000313" key="13">
    <source>
        <dbReference type="Proteomes" id="UP000065807"/>
    </source>
</evidence>
<feature type="binding site" evidence="9">
    <location>
        <position position="121"/>
    </location>
    <ligand>
        <name>L-aspartate</name>
        <dbReference type="ChEBI" id="CHEBI:29991"/>
    </ligand>
</feature>
<comment type="subunit">
    <text evidence="2 9">Homotetramer.</text>
</comment>
<keyword evidence="5 9" id="KW-0436">Ligase</keyword>
<feature type="binding site" evidence="9">
    <location>
        <begin position="7"/>
        <end position="15"/>
    </location>
    <ligand>
        <name>ATP</name>
        <dbReference type="ChEBI" id="CHEBI:30616"/>
    </ligand>
</feature>
<comment type="subcellular location">
    <subcellularLocation>
        <location evidence="9">Cytoplasm</location>
    </subcellularLocation>
</comment>
<feature type="binding site" evidence="9">
    <location>
        <position position="90"/>
    </location>
    <ligand>
        <name>L-citrulline</name>
        <dbReference type="ChEBI" id="CHEBI:57743"/>
    </ligand>
</feature>
<reference evidence="13" key="1">
    <citation type="submission" date="2015-07" db="EMBL/GenBank/DDBJ databases">
        <title>Complete genome sequence and phylogenetic analysis of Limnochorda pilosa.</title>
        <authorList>
            <person name="Watanabe M."/>
            <person name="Kojima H."/>
            <person name="Fukui M."/>
        </authorList>
    </citation>
    <scope>NUCLEOTIDE SEQUENCE [LARGE SCALE GENOMIC DNA]</scope>
    <source>
        <strain evidence="13">HC45</strain>
    </source>
</reference>
<dbReference type="EC" id="6.3.4.5" evidence="3 9"/>
<feature type="binding site" evidence="9">
    <location>
        <position position="122"/>
    </location>
    <ligand>
        <name>L-aspartate</name>
        <dbReference type="ChEBI" id="CHEBI:29991"/>
    </ligand>
</feature>
<evidence type="ECO:0000256" key="4">
    <source>
        <dbReference type="ARBA" id="ARBA00022571"/>
    </source>
</evidence>
<accession>A0A0K2SJT2</accession>
<dbReference type="NCBIfam" id="NF001770">
    <property type="entry name" value="PRK00509.1"/>
    <property type="match status" value="1"/>
</dbReference>
<feature type="domain" description="Arginosuccinate synthase C-terminal" evidence="11">
    <location>
        <begin position="173"/>
        <end position="390"/>
    </location>
</feature>
<evidence type="ECO:0000259" key="10">
    <source>
        <dbReference type="Pfam" id="PF00764"/>
    </source>
</evidence>
<evidence type="ECO:0000259" key="11">
    <source>
        <dbReference type="Pfam" id="PF20979"/>
    </source>
</evidence>
<dbReference type="InterPro" id="IPR023434">
    <property type="entry name" value="Arginosuc_synth_type_1_subfam"/>
</dbReference>
<keyword evidence="9" id="KW-0963">Cytoplasm</keyword>
<keyword evidence="7 9" id="KW-0547">Nucleotide-binding</keyword>
<dbReference type="PANTHER" id="PTHR11587">
    <property type="entry name" value="ARGININOSUCCINATE SYNTHASE"/>
    <property type="match status" value="1"/>
</dbReference>
<feature type="binding site" evidence="9">
    <location>
        <position position="34"/>
    </location>
    <ligand>
        <name>ATP</name>
        <dbReference type="ChEBI" id="CHEBI:30616"/>
    </ligand>
</feature>
<dbReference type="KEGG" id="lpil:LIP_1247"/>
<comment type="similarity">
    <text evidence="9">Belongs to the argininosuccinate synthase family. Type 1 subfamily.</text>
</comment>
<sequence>MKKVVLAYSGGLDTSVIIPWLKERYGCQVVAMVADVGQEEDLGEVRAKALASGAERVYVEDLREAFVHDYILPAVQAGAVYEEGYLLGTSMARPLIATRQVQIAEREGADALAHGATGKGNDQVRFELTYKALRPDLKVIAPWREWELRSRSDEIRYAQAHGVPVTATAEKPYSIDENLWHTSYEGGVLEDPWNGPDPSMFRRTAAPETAPDRPEEVEIAFHAGVPVALNGRRVELLAFLQELNALAGKHGVGRVDLVENRLVGMKSRGVYETPGGTVWMAAHRALETLVLDRATAHMKAVLAQRYAELVYDGLWYTPLRQALDAFVASTQERVTGEVRLRLFKGSVQVKGRRSPHALYDAEFVTFEEDSVYRQDDAAGFIRLFGLPVEIAARRRVQEGARASTAV</sequence>
<dbReference type="SUPFAM" id="SSF52402">
    <property type="entry name" value="Adenine nucleotide alpha hydrolases-like"/>
    <property type="match status" value="1"/>
</dbReference>
<dbReference type="Proteomes" id="UP000065807">
    <property type="component" value="Chromosome"/>
</dbReference>
<gene>
    <name evidence="9" type="primary">argG</name>
    <name evidence="12" type="ORF">LIP_1247</name>
</gene>
<dbReference type="Gene3D" id="3.40.50.620">
    <property type="entry name" value="HUPs"/>
    <property type="match status" value="1"/>
</dbReference>
<dbReference type="UniPathway" id="UPA00068">
    <property type="reaction ID" value="UER00113"/>
</dbReference>
<feature type="binding site" evidence="9">
    <location>
        <position position="121"/>
    </location>
    <ligand>
        <name>L-citrulline</name>
        <dbReference type="ChEBI" id="CHEBI:57743"/>
    </ligand>
</feature>
<name>A0A0K2SJT2_LIMPI</name>
<feature type="binding site" evidence="9">
    <location>
        <position position="259"/>
    </location>
    <ligand>
        <name>L-citrulline</name>
        <dbReference type="ChEBI" id="CHEBI:57743"/>
    </ligand>
</feature>
<proteinExistence type="inferred from homology"/>
<dbReference type="GO" id="GO:0004055">
    <property type="term" value="F:argininosuccinate synthase activity"/>
    <property type="evidence" value="ECO:0007669"/>
    <property type="project" value="UniProtKB-UniRule"/>
</dbReference>
<dbReference type="FunFam" id="3.90.1260.10:FF:000007">
    <property type="entry name" value="Argininosuccinate synthase"/>
    <property type="match status" value="1"/>
</dbReference>